<dbReference type="PANTHER" id="PTHR37832">
    <property type="entry name" value="BLL2683 PROTEIN"/>
    <property type="match status" value="1"/>
</dbReference>
<proteinExistence type="predicted"/>
<dbReference type="PANTHER" id="PTHR37832:SF1">
    <property type="entry name" value="STRESS-RESPONSE A_B BARREL DOMAIN-CONTAINING PROTEIN"/>
    <property type="match status" value="1"/>
</dbReference>
<dbReference type="AlphaFoldDB" id="A0A7W2KH88"/>
<feature type="domain" description="Stress-response A/B barrel" evidence="1">
    <location>
        <begin position="2"/>
        <end position="97"/>
    </location>
</feature>
<evidence type="ECO:0000313" key="2">
    <source>
        <dbReference type="EMBL" id="MBA6098508.1"/>
    </source>
</evidence>
<evidence type="ECO:0000313" key="3">
    <source>
        <dbReference type="Proteomes" id="UP000545074"/>
    </source>
</evidence>
<comment type="caution">
    <text evidence="2">The sequence shown here is derived from an EMBL/GenBank/DDBJ whole genome shotgun (WGS) entry which is preliminary data.</text>
</comment>
<dbReference type="PROSITE" id="PS51502">
    <property type="entry name" value="S_R_A_B_BARREL"/>
    <property type="match status" value="1"/>
</dbReference>
<dbReference type="InterPro" id="IPR013097">
    <property type="entry name" value="Dabb"/>
</dbReference>
<accession>A0A7W2KH88</accession>
<evidence type="ECO:0000259" key="1">
    <source>
        <dbReference type="PROSITE" id="PS51502"/>
    </source>
</evidence>
<dbReference type="InterPro" id="IPR011008">
    <property type="entry name" value="Dimeric_a/b-barrel"/>
</dbReference>
<dbReference type="Pfam" id="PF07876">
    <property type="entry name" value="Dabb"/>
    <property type="match status" value="1"/>
</dbReference>
<dbReference type="Proteomes" id="UP000545074">
    <property type="component" value="Unassembled WGS sequence"/>
</dbReference>
<gene>
    <name evidence="2" type="ORF">H4C80_15405</name>
</gene>
<dbReference type="EMBL" id="JACGCX010000009">
    <property type="protein sequence ID" value="MBA6098508.1"/>
    <property type="molecule type" value="Genomic_DNA"/>
</dbReference>
<name>A0A7W2KH88_9PSED</name>
<dbReference type="Gene3D" id="3.30.70.100">
    <property type="match status" value="1"/>
</dbReference>
<organism evidence="2 3">
    <name type="scientific">Pseudomonas juntendi</name>
    <dbReference type="NCBI Taxonomy" id="2666183"/>
    <lineage>
        <taxon>Bacteria</taxon>
        <taxon>Pseudomonadati</taxon>
        <taxon>Pseudomonadota</taxon>
        <taxon>Gammaproteobacteria</taxon>
        <taxon>Pseudomonadales</taxon>
        <taxon>Pseudomonadaceae</taxon>
        <taxon>Pseudomonas</taxon>
    </lineage>
</organism>
<reference evidence="2 3" key="1">
    <citation type="submission" date="2020-07" db="EMBL/GenBank/DDBJ databases">
        <title>Diversity of carbapenemase encoding genes among Pseudomonas putida group clinical isolates in a tertiary Brazilian hospital.</title>
        <authorList>
            <person name="Alberto-Lei F."/>
            <person name="Nodari C.S."/>
            <person name="Streling A.P."/>
            <person name="Paulino J.T."/>
            <person name="Bessa-Neto F.O."/>
            <person name="Cayo R."/>
            <person name="Gales A.C."/>
        </authorList>
    </citation>
    <scope>NUCLEOTIDE SEQUENCE [LARGE SCALE GENOMIC DNA]</scope>
    <source>
        <strain evidence="2 3">12815</strain>
    </source>
</reference>
<dbReference type="SMART" id="SM00886">
    <property type="entry name" value="Dabb"/>
    <property type="match status" value="1"/>
</dbReference>
<sequence length="100" mass="11602">MIKHIVMWKVVGADEAERTAAAHRIKQLFEELRGRIPGMLHIEIGVDYCHFEHSCQAVLYSEFESKDALSAYSTHPEHLRVRDLLLGVHITRHQVDYHVD</sequence>
<protein>
    <submittedName>
        <fullName evidence="2">Dabb family protein</fullName>
    </submittedName>
</protein>
<dbReference type="SUPFAM" id="SSF54909">
    <property type="entry name" value="Dimeric alpha+beta barrel"/>
    <property type="match status" value="1"/>
</dbReference>